<evidence type="ECO:0000313" key="7">
    <source>
        <dbReference type="EMBL" id="TVY99655.1"/>
    </source>
</evidence>
<evidence type="ECO:0000313" key="8">
    <source>
        <dbReference type="Proteomes" id="UP000460272"/>
    </source>
</evidence>
<sequence>MAHQDRYEACSTGPDRAASRFLILMCGAGFAMSLTAPLEVLFAVSIGYTPAMAGGFMLFSSLGVITVDVFGTRLVPLMNARSSVTIGLIMFGTACIGMAVAWTFPLMLAVRLLQGFGAGMMLGGALQAAVRVAPVDSARALARFNAGFLLGGAAGSPAGLIAAAVIRGTAGDRGAFVGTGALALILAAAVLRFLPRLACPLGEGPLGGGPPRLSLPRFGRGRADLAGLAIAMIGDFLRGGVLFTALPLAGAARGFPTLTIGIAIALMSVAEIVVLTRAGAVLRWLGLARVLLAASVLGCACSAALALIPGQAAYLGVSAVFGVALAGMTIGLPLVAVGLAGDSAAGLARFRISAGVGMLAGSVGCAILGTAAGPAPLFWVVTAVLAGGACLVRNLAQPAAPARVVSG</sequence>
<dbReference type="PANTHER" id="PTHR43124:SF3">
    <property type="entry name" value="CHLORAMPHENICOL EFFLUX PUMP RV0191"/>
    <property type="match status" value="1"/>
</dbReference>
<dbReference type="EMBL" id="RPFW01000012">
    <property type="protein sequence ID" value="TVY99655.1"/>
    <property type="molecule type" value="Genomic_DNA"/>
</dbReference>
<dbReference type="InterPro" id="IPR011701">
    <property type="entry name" value="MFS"/>
</dbReference>
<dbReference type="PANTHER" id="PTHR43124">
    <property type="entry name" value="PURINE EFFLUX PUMP PBUE"/>
    <property type="match status" value="1"/>
</dbReference>
<organism evidence="7 8">
    <name type="scientific">Trebonia kvetii</name>
    <dbReference type="NCBI Taxonomy" id="2480626"/>
    <lineage>
        <taxon>Bacteria</taxon>
        <taxon>Bacillati</taxon>
        <taxon>Actinomycetota</taxon>
        <taxon>Actinomycetes</taxon>
        <taxon>Streptosporangiales</taxon>
        <taxon>Treboniaceae</taxon>
        <taxon>Trebonia</taxon>
    </lineage>
</organism>
<keyword evidence="2" id="KW-1003">Cell membrane</keyword>
<dbReference type="Gene3D" id="1.20.1250.20">
    <property type="entry name" value="MFS general substrate transporter like domains"/>
    <property type="match status" value="1"/>
</dbReference>
<feature type="transmembrane region" description="Helical" evidence="6">
    <location>
        <begin position="83"/>
        <end position="104"/>
    </location>
</feature>
<feature type="transmembrane region" description="Helical" evidence="6">
    <location>
        <begin position="314"/>
        <end position="340"/>
    </location>
</feature>
<dbReference type="RefSeq" id="WP_145862141.1">
    <property type="nucleotide sequence ID" value="NZ_RPFW01000012.1"/>
</dbReference>
<dbReference type="GO" id="GO:0005886">
    <property type="term" value="C:plasma membrane"/>
    <property type="evidence" value="ECO:0007669"/>
    <property type="project" value="UniProtKB-SubCell"/>
</dbReference>
<evidence type="ECO:0000256" key="4">
    <source>
        <dbReference type="ARBA" id="ARBA00022989"/>
    </source>
</evidence>
<protein>
    <submittedName>
        <fullName evidence="7">MFS transporter</fullName>
    </submittedName>
</protein>
<feature type="transmembrane region" description="Helical" evidence="6">
    <location>
        <begin position="146"/>
        <end position="168"/>
    </location>
</feature>
<keyword evidence="8" id="KW-1185">Reference proteome</keyword>
<evidence type="ECO:0000256" key="2">
    <source>
        <dbReference type="ARBA" id="ARBA00022475"/>
    </source>
</evidence>
<feature type="transmembrane region" description="Helical" evidence="6">
    <location>
        <begin position="225"/>
        <end position="249"/>
    </location>
</feature>
<feature type="transmembrane region" description="Helical" evidence="6">
    <location>
        <begin position="287"/>
        <end position="308"/>
    </location>
</feature>
<dbReference type="SUPFAM" id="SSF103473">
    <property type="entry name" value="MFS general substrate transporter"/>
    <property type="match status" value="1"/>
</dbReference>
<feature type="transmembrane region" description="Helical" evidence="6">
    <location>
        <begin position="255"/>
        <end position="275"/>
    </location>
</feature>
<feature type="transmembrane region" description="Helical" evidence="6">
    <location>
        <begin position="174"/>
        <end position="194"/>
    </location>
</feature>
<evidence type="ECO:0000256" key="5">
    <source>
        <dbReference type="ARBA" id="ARBA00023136"/>
    </source>
</evidence>
<dbReference type="OrthoDB" id="4701419at2"/>
<proteinExistence type="predicted"/>
<feature type="transmembrane region" description="Helical" evidence="6">
    <location>
        <begin position="377"/>
        <end position="396"/>
    </location>
</feature>
<comment type="subcellular location">
    <subcellularLocation>
        <location evidence="1">Cell membrane</location>
        <topology evidence="1">Multi-pass membrane protein</topology>
    </subcellularLocation>
</comment>
<evidence type="ECO:0000256" key="3">
    <source>
        <dbReference type="ARBA" id="ARBA00022692"/>
    </source>
</evidence>
<accession>A0A6P2BL94</accession>
<feature type="transmembrane region" description="Helical" evidence="6">
    <location>
        <begin position="352"/>
        <end position="371"/>
    </location>
</feature>
<dbReference type="Proteomes" id="UP000460272">
    <property type="component" value="Unassembled WGS sequence"/>
</dbReference>
<feature type="transmembrane region" description="Helical" evidence="6">
    <location>
        <begin position="52"/>
        <end position="71"/>
    </location>
</feature>
<evidence type="ECO:0000256" key="6">
    <source>
        <dbReference type="SAM" id="Phobius"/>
    </source>
</evidence>
<reference evidence="7 8" key="1">
    <citation type="submission" date="2018-11" db="EMBL/GenBank/DDBJ databases">
        <title>Trebonia kvetii gen.nov., sp.nov., a novel acidophilic actinobacterium, and proposal of the new actinobacterial family Treboniaceae fam. nov.</title>
        <authorList>
            <person name="Rapoport D."/>
            <person name="Sagova-Mareckova M."/>
            <person name="Sedlacek I."/>
            <person name="Provaznik J."/>
            <person name="Kralova S."/>
            <person name="Pavlinic D."/>
            <person name="Benes V."/>
            <person name="Kopecky J."/>
        </authorList>
    </citation>
    <scope>NUCLEOTIDE SEQUENCE [LARGE SCALE GENOMIC DNA]</scope>
    <source>
        <strain evidence="7 8">15Tr583</strain>
    </source>
</reference>
<dbReference type="InterPro" id="IPR050189">
    <property type="entry name" value="MFS_Efflux_Transporters"/>
</dbReference>
<keyword evidence="5 6" id="KW-0472">Membrane</keyword>
<evidence type="ECO:0000256" key="1">
    <source>
        <dbReference type="ARBA" id="ARBA00004651"/>
    </source>
</evidence>
<feature type="transmembrane region" description="Helical" evidence="6">
    <location>
        <begin position="116"/>
        <end position="134"/>
    </location>
</feature>
<dbReference type="InterPro" id="IPR036259">
    <property type="entry name" value="MFS_trans_sf"/>
</dbReference>
<dbReference type="Pfam" id="PF07690">
    <property type="entry name" value="MFS_1"/>
    <property type="match status" value="1"/>
</dbReference>
<keyword evidence="4 6" id="KW-1133">Transmembrane helix</keyword>
<feature type="transmembrane region" description="Helical" evidence="6">
    <location>
        <begin position="21"/>
        <end position="46"/>
    </location>
</feature>
<keyword evidence="3 6" id="KW-0812">Transmembrane</keyword>
<name>A0A6P2BL94_9ACTN</name>
<comment type="caution">
    <text evidence="7">The sequence shown here is derived from an EMBL/GenBank/DDBJ whole genome shotgun (WGS) entry which is preliminary data.</text>
</comment>
<dbReference type="GO" id="GO:0022857">
    <property type="term" value="F:transmembrane transporter activity"/>
    <property type="evidence" value="ECO:0007669"/>
    <property type="project" value="InterPro"/>
</dbReference>
<gene>
    <name evidence="7" type="ORF">EAS64_41030</name>
</gene>
<dbReference type="AlphaFoldDB" id="A0A6P2BL94"/>